<sequence>MSDQILYGFDSSLTHFGYAVAVRRRTSLVSFQFVACGVWATKPDADAETRTADLGARLQGIAGLLFQLVEHHGRPALLACEALALPWGKTSMQTVSTLGRARGLVDALAGQHRQQVHEVQPAQLKRIVTGDQKASKQQVIAAMVARYPELAALFAQLKAANVEHAADAAAAIHAVTTTP</sequence>
<keyword evidence="3" id="KW-0540">Nuclease</keyword>
<dbReference type="InterPro" id="IPR012337">
    <property type="entry name" value="RNaseH-like_sf"/>
</dbReference>
<gene>
    <name evidence="12" type="ORF">DI536_04155</name>
</gene>
<dbReference type="GO" id="GO:0006281">
    <property type="term" value="P:DNA repair"/>
    <property type="evidence" value="ECO:0007669"/>
    <property type="project" value="UniProtKB-KW"/>
</dbReference>
<evidence type="ECO:0000256" key="2">
    <source>
        <dbReference type="ARBA" id="ARBA00022490"/>
    </source>
</evidence>
<reference evidence="12 13" key="1">
    <citation type="submission" date="2017-08" db="EMBL/GenBank/DDBJ databases">
        <title>Infants hospitalized years apart are colonized by the same room-sourced microbial strains.</title>
        <authorList>
            <person name="Brooks B."/>
            <person name="Olm M.R."/>
            <person name="Firek B.A."/>
            <person name="Baker R."/>
            <person name="Thomas B.C."/>
            <person name="Morowitz M.J."/>
            <person name="Banfield J.F."/>
        </authorList>
    </citation>
    <scope>NUCLEOTIDE SEQUENCE [LARGE SCALE GENOMIC DNA]</scope>
    <source>
        <strain evidence="12">S2_003_000_R2_14</strain>
    </source>
</reference>
<comment type="similarity">
    <text evidence="1">Belongs to the RuvC family.</text>
</comment>
<dbReference type="EMBL" id="QFQP01000002">
    <property type="protein sequence ID" value="PZR17513.1"/>
    <property type="molecule type" value="Genomic_DNA"/>
</dbReference>
<dbReference type="Pfam" id="PF02075">
    <property type="entry name" value="RuvC"/>
    <property type="match status" value="1"/>
</dbReference>
<dbReference type="AlphaFoldDB" id="A0A2W5TW50"/>
<dbReference type="GO" id="GO:0004520">
    <property type="term" value="F:DNA endonuclease activity"/>
    <property type="evidence" value="ECO:0007669"/>
    <property type="project" value="InterPro"/>
</dbReference>
<dbReference type="SUPFAM" id="SSF53098">
    <property type="entry name" value="Ribonuclease H-like"/>
    <property type="match status" value="1"/>
</dbReference>
<evidence type="ECO:0000256" key="9">
    <source>
        <dbReference type="ARBA" id="ARBA00023125"/>
    </source>
</evidence>
<evidence type="ECO:0000256" key="8">
    <source>
        <dbReference type="ARBA" id="ARBA00022842"/>
    </source>
</evidence>
<dbReference type="PANTHER" id="PTHR30194">
    <property type="entry name" value="CROSSOVER JUNCTION ENDODEOXYRIBONUCLEASE RUVC"/>
    <property type="match status" value="1"/>
</dbReference>
<evidence type="ECO:0000313" key="12">
    <source>
        <dbReference type="EMBL" id="PZR17513.1"/>
    </source>
</evidence>
<keyword evidence="4" id="KW-0479">Metal-binding</keyword>
<evidence type="ECO:0000313" key="13">
    <source>
        <dbReference type="Proteomes" id="UP000249061"/>
    </source>
</evidence>
<evidence type="ECO:0000256" key="3">
    <source>
        <dbReference type="ARBA" id="ARBA00022722"/>
    </source>
</evidence>
<evidence type="ECO:0000256" key="1">
    <source>
        <dbReference type="ARBA" id="ARBA00009518"/>
    </source>
</evidence>
<keyword evidence="11" id="KW-0234">DNA repair</keyword>
<proteinExistence type="inferred from homology"/>
<keyword evidence="10" id="KW-0233">DNA recombination</keyword>
<evidence type="ECO:0000256" key="10">
    <source>
        <dbReference type="ARBA" id="ARBA00023172"/>
    </source>
</evidence>
<dbReference type="PANTHER" id="PTHR30194:SF3">
    <property type="entry name" value="CROSSOVER JUNCTION ENDODEOXYRIBONUCLEASE RUVC"/>
    <property type="match status" value="1"/>
</dbReference>
<organism evidence="12 13">
    <name type="scientific">Archangium gephyra</name>
    <dbReference type="NCBI Taxonomy" id="48"/>
    <lineage>
        <taxon>Bacteria</taxon>
        <taxon>Pseudomonadati</taxon>
        <taxon>Myxococcota</taxon>
        <taxon>Myxococcia</taxon>
        <taxon>Myxococcales</taxon>
        <taxon>Cystobacterineae</taxon>
        <taxon>Archangiaceae</taxon>
        <taxon>Archangium</taxon>
    </lineage>
</organism>
<evidence type="ECO:0000256" key="7">
    <source>
        <dbReference type="ARBA" id="ARBA00022801"/>
    </source>
</evidence>
<accession>A0A2W5TW50</accession>
<keyword evidence="8" id="KW-0460">Magnesium</keyword>
<dbReference type="InterPro" id="IPR036397">
    <property type="entry name" value="RNaseH_sf"/>
</dbReference>
<protein>
    <submittedName>
        <fullName evidence="12">Uncharacterized protein</fullName>
    </submittedName>
</protein>
<evidence type="ECO:0000256" key="11">
    <source>
        <dbReference type="ARBA" id="ARBA00023204"/>
    </source>
</evidence>
<dbReference type="GO" id="GO:0046872">
    <property type="term" value="F:metal ion binding"/>
    <property type="evidence" value="ECO:0007669"/>
    <property type="project" value="UniProtKB-KW"/>
</dbReference>
<comment type="caution">
    <text evidence="12">The sequence shown here is derived from an EMBL/GenBank/DDBJ whole genome shotgun (WGS) entry which is preliminary data.</text>
</comment>
<keyword evidence="2" id="KW-0963">Cytoplasm</keyword>
<keyword evidence="6" id="KW-0227">DNA damage</keyword>
<keyword evidence="5" id="KW-0255">Endonuclease</keyword>
<dbReference type="GO" id="GO:0016787">
    <property type="term" value="F:hydrolase activity"/>
    <property type="evidence" value="ECO:0007669"/>
    <property type="project" value="UniProtKB-KW"/>
</dbReference>
<evidence type="ECO:0000256" key="4">
    <source>
        <dbReference type="ARBA" id="ARBA00022723"/>
    </source>
</evidence>
<dbReference type="InterPro" id="IPR002176">
    <property type="entry name" value="X-over_junc_endoDNase_RuvC"/>
</dbReference>
<evidence type="ECO:0000256" key="6">
    <source>
        <dbReference type="ARBA" id="ARBA00022763"/>
    </source>
</evidence>
<name>A0A2W5TW50_9BACT</name>
<dbReference type="Proteomes" id="UP000249061">
    <property type="component" value="Unassembled WGS sequence"/>
</dbReference>
<evidence type="ECO:0000256" key="5">
    <source>
        <dbReference type="ARBA" id="ARBA00022759"/>
    </source>
</evidence>
<keyword evidence="9" id="KW-0238">DNA-binding</keyword>
<dbReference type="Gene3D" id="3.30.420.10">
    <property type="entry name" value="Ribonuclease H-like superfamily/Ribonuclease H"/>
    <property type="match status" value="1"/>
</dbReference>
<dbReference type="GO" id="GO:0006310">
    <property type="term" value="P:DNA recombination"/>
    <property type="evidence" value="ECO:0007669"/>
    <property type="project" value="UniProtKB-KW"/>
</dbReference>
<keyword evidence="7" id="KW-0378">Hydrolase</keyword>
<dbReference type="GO" id="GO:0003677">
    <property type="term" value="F:DNA binding"/>
    <property type="evidence" value="ECO:0007669"/>
    <property type="project" value="UniProtKB-KW"/>
</dbReference>